<name>A0A834R0F2_SARSC</name>
<dbReference type="InterPro" id="IPR012677">
    <property type="entry name" value="Nucleotide-bd_a/b_plait_sf"/>
</dbReference>
<reference evidence="18" key="3">
    <citation type="submission" date="2022-06" db="UniProtKB">
        <authorList>
            <consortium name="EnsemblMetazoa"/>
        </authorList>
    </citation>
    <scope>IDENTIFICATION</scope>
</reference>
<evidence type="ECO:0000256" key="9">
    <source>
        <dbReference type="ARBA" id="ARBA00047571"/>
    </source>
</evidence>
<evidence type="ECO:0000313" key="19">
    <source>
        <dbReference type="Proteomes" id="UP000070412"/>
    </source>
</evidence>
<organism evidence="17">
    <name type="scientific">Sarcoptes scabiei</name>
    <name type="common">Itch mite</name>
    <name type="synonym">Acarus scabiei</name>
    <dbReference type="NCBI Taxonomy" id="52283"/>
    <lineage>
        <taxon>Eukaryota</taxon>
        <taxon>Metazoa</taxon>
        <taxon>Ecdysozoa</taxon>
        <taxon>Arthropoda</taxon>
        <taxon>Chelicerata</taxon>
        <taxon>Arachnida</taxon>
        <taxon>Acari</taxon>
        <taxon>Acariformes</taxon>
        <taxon>Sarcoptiformes</taxon>
        <taxon>Astigmata</taxon>
        <taxon>Psoroptidia</taxon>
        <taxon>Sarcoptoidea</taxon>
        <taxon>Sarcoptidae</taxon>
        <taxon>Sarcoptinae</taxon>
        <taxon>Sarcoptes</taxon>
    </lineage>
</organism>
<keyword evidence="7 12" id="KW-0694">RNA-binding</keyword>
<dbReference type="InterPro" id="IPR001214">
    <property type="entry name" value="SET_dom"/>
</dbReference>
<dbReference type="PROSITE" id="PS50868">
    <property type="entry name" value="POST_SET"/>
    <property type="match status" value="1"/>
</dbReference>
<comment type="catalytic activity">
    <reaction evidence="9">
        <text>L-lysyl(4)-[histone H3] + 3 S-adenosyl-L-methionine = N(6),N(6),N(6)-trimethyl-L-lysyl(4)-[histone H3] + 3 S-adenosyl-L-homocysteine + 3 H(+)</text>
        <dbReference type="Rhea" id="RHEA:60260"/>
        <dbReference type="Rhea" id="RHEA-COMP:15537"/>
        <dbReference type="Rhea" id="RHEA-COMP:15547"/>
        <dbReference type="ChEBI" id="CHEBI:15378"/>
        <dbReference type="ChEBI" id="CHEBI:29969"/>
        <dbReference type="ChEBI" id="CHEBI:57856"/>
        <dbReference type="ChEBI" id="CHEBI:59789"/>
        <dbReference type="ChEBI" id="CHEBI:61961"/>
        <dbReference type="EC" id="2.1.1.354"/>
    </reaction>
</comment>
<evidence type="ECO:0000256" key="10">
    <source>
        <dbReference type="ARBA" id="ARBA00047583"/>
    </source>
</evidence>
<dbReference type="Pfam" id="PF00076">
    <property type="entry name" value="RRM_1"/>
    <property type="match status" value="1"/>
</dbReference>
<dbReference type="EMBL" id="WVUK01000065">
    <property type="protein sequence ID" value="KAF7488724.1"/>
    <property type="molecule type" value="Genomic_DNA"/>
</dbReference>
<dbReference type="SUPFAM" id="SSF54928">
    <property type="entry name" value="RNA-binding domain, RBD"/>
    <property type="match status" value="1"/>
</dbReference>
<evidence type="ECO:0000256" key="3">
    <source>
        <dbReference type="ARBA" id="ARBA00022603"/>
    </source>
</evidence>
<dbReference type="GO" id="GO:0140999">
    <property type="term" value="F:histone H3K4 trimethyltransferase activity"/>
    <property type="evidence" value="ECO:0007669"/>
    <property type="project" value="UniProtKB-EC"/>
</dbReference>
<dbReference type="InterPro" id="IPR003616">
    <property type="entry name" value="Post-SET_dom"/>
</dbReference>
<feature type="compositionally biased region" description="Low complexity" evidence="13">
    <location>
        <begin position="66"/>
        <end position="77"/>
    </location>
</feature>
<dbReference type="SMART" id="SM00360">
    <property type="entry name" value="RRM"/>
    <property type="match status" value="1"/>
</dbReference>
<feature type="region of interest" description="Disordered" evidence="13">
    <location>
        <begin position="416"/>
        <end position="435"/>
    </location>
</feature>
<keyword evidence="5" id="KW-0949">S-adenosyl-L-methionine</keyword>
<dbReference type="InterPro" id="IPR046341">
    <property type="entry name" value="SET_dom_sf"/>
</dbReference>
<reference evidence="19" key="1">
    <citation type="journal article" date="2020" name="PLoS Negl. Trop. Dis.">
        <title>High-quality nuclear genome for Sarcoptes scabiei-A critical resource for a neglected parasite.</title>
        <authorList>
            <person name="Korhonen P.K."/>
            <person name="Gasser R.B."/>
            <person name="Ma G."/>
            <person name="Wang T."/>
            <person name="Stroehlein A.J."/>
            <person name="Young N.D."/>
            <person name="Ang C.S."/>
            <person name="Fernando D.D."/>
            <person name="Lu H.C."/>
            <person name="Taylor S."/>
            <person name="Reynolds S.L."/>
            <person name="Mofiz E."/>
            <person name="Najaraj S.H."/>
            <person name="Gowda H."/>
            <person name="Madugundu A."/>
            <person name="Renuse S."/>
            <person name="Holt D."/>
            <person name="Pandey A."/>
            <person name="Papenfuss A.T."/>
            <person name="Fischer K."/>
        </authorList>
    </citation>
    <scope>NUCLEOTIDE SEQUENCE [LARGE SCALE GENOMIC DNA]</scope>
</reference>
<evidence type="ECO:0000256" key="6">
    <source>
        <dbReference type="ARBA" id="ARBA00022853"/>
    </source>
</evidence>
<dbReference type="SMART" id="SM01291">
    <property type="entry name" value="N-SET"/>
    <property type="match status" value="1"/>
</dbReference>
<comment type="subcellular location">
    <subcellularLocation>
        <location evidence="1">Nucleus</location>
    </subcellularLocation>
</comment>
<dbReference type="PANTHER" id="PTHR45814:SF2">
    <property type="entry name" value="HISTONE-LYSINE N-METHYLTRANSFERASE SETD1"/>
    <property type="match status" value="1"/>
</dbReference>
<feature type="compositionally biased region" description="Low complexity" evidence="13">
    <location>
        <begin position="758"/>
        <end position="772"/>
    </location>
</feature>
<evidence type="ECO:0000256" key="7">
    <source>
        <dbReference type="ARBA" id="ARBA00022884"/>
    </source>
</evidence>
<dbReference type="GO" id="GO:0032259">
    <property type="term" value="P:methylation"/>
    <property type="evidence" value="ECO:0007669"/>
    <property type="project" value="UniProtKB-KW"/>
</dbReference>
<keyword evidence="8" id="KW-0539">Nucleus</keyword>
<feature type="compositionally biased region" description="Basic and acidic residues" evidence="13">
    <location>
        <begin position="878"/>
        <end position="888"/>
    </location>
</feature>
<dbReference type="OrthoDB" id="308383at2759"/>
<accession>A0A834R0F2</accession>
<protein>
    <recommendedName>
        <fullName evidence="2">[histone H3]-lysine(4) N-trimethyltransferase</fullName>
        <ecNumber evidence="2">2.1.1.354</ecNumber>
    </recommendedName>
</protein>
<feature type="compositionally biased region" description="Basic residues" evidence="13">
    <location>
        <begin position="672"/>
        <end position="684"/>
    </location>
</feature>
<evidence type="ECO:0000256" key="2">
    <source>
        <dbReference type="ARBA" id="ARBA00012182"/>
    </source>
</evidence>
<evidence type="ECO:0000256" key="8">
    <source>
        <dbReference type="ARBA" id="ARBA00023242"/>
    </source>
</evidence>
<dbReference type="InterPro" id="IPR035979">
    <property type="entry name" value="RBD_domain_sf"/>
</dbReference>
<comment type="catalytic activity">
    <reaction evidence="10">
        <text>N(6)-methyl-L-lysyl(4)-[histone H3] + S-adenosyl-L-methionine = N(6),N(6)-dimethyl-L-lysyl(4)-[histone H3] + S-adenosyl-L-homocysteine + H(+)</text>
        <dbReference type="Rhea" id="RHEA:60268"/>
        <dbReference type="Rhea" id="RHEA-COMP:15540"/>
        <dbReference type="Rhea" id="RHEA-COMP:15543"/>
        <dbReference type="ChEBI" id="CHEBI:15378"/>
        <dbReference type="ChEBI" id="CHEBI:57856"/>
        <dbReference type="ChEBI" id="CHEBI:59789"/>
        <dbReference type="ChEBI" id="CHEBI:61929"/>
        <dbReference type="ChEBI" id="CHEBI:61976"/>
    </reaction>
</comment>
<dbReference type="InterPro" id="IPR000504">
    <property type="entry name" value="RRM_dom"/>
</dbReference>
<feature type="compositionally biased region" description="Basic and acidic residues" evidence="13">
    <location>
        <begin position="45"/>
        <end position="63"/>
    </location>
</feature>
<dbReference type="Gene3D" id="3.30.70.330">
    <property type="match status" value="1"/>
</dbReference>
<evidence type="ECO:0000259" key="15">
    <source>
        <dbReference type="PROSITE" id="PS50280"/>
    </source>
</evidence>
<sequence length="1278" mass="146625">MNGNIDSLLSTSYLDTISHNEQHENDDMDIDFDDDNTLQSFENFSKNHSDHDTSGNNRLRTDSLRSNNSNNQTNAAQFPFIPNDKKFRNYKMISDPFLKRGAPKNYRYDGFSKELIQLEDPRNKKNFLRYRETIDLVVPRFKIDKNYIGIPPAIEVSITNLNDNINQSFLEETLKKFDSIEEVKVLYHPQSKKHLGLSKVIFMTQSGAKTCVEKLNHTSLMGNIISVFFDPFGRKIDKIYESLINPSANSQIITETYTNPNLVDDSVTHLITTSDYGYDISGTFSNFSASSTFDNSSLFAATNNQYYEQSNWKTISNTTDQTNGSPIRESLDERINNLLKINRCGLPYQESPCFIQKIPKLSDESSHSKRISQQKFDDEEAIRATPPSPFLSASEYFKSYYLTKEIDMVEDSFEKNHSSNKIDDDSDDRMSLSSLSSNERIDDSLNGINSNNSDHNFNTRHQSSNFTSSNLMYPEFMYQSFVSNDPSSKNFFQVPSSFSTISFSLNNNRKNPSLNELSRLSRQDLIKELKSTSIKICISDFREILYKDIKKKLAENLAFKLFDKWWENNEKNSKSTTATDDFEGDKMSFRKAEINIPFLNNPLFENSIQNRNGNFSAIKSVENDTNRDFRAAKILPSFKRIRHKSSTYISFGDKLSDISNEENDVHCDHRRFQSRSPKRYKKRPSISSESVSSQDSYSSISSSQSRSSTSSLTSLPQASTSFESDSQETSDHSSSEAKSDSESNPDSFSESHSRSQSELESESESQYQSISESESESESDRSIHEISNSKSEYGSDLESESLQQTKNVLDSLPAQNESESEADSIVSKRSIVSNHSVKSIEQSTIPNEKQNLETNLRLRNELNDRDTDSTLTADETVEELKKESEKQKYSSSSKTVEKDLFSISSALFPDHDYFSTPIKCFDASEVLKPSVRTEKKSRKLKRKYRHQNENTSIKPVASEWRAAKAVFNKRKDSAITKEIDAEILSGPPKIPSPVSFLPRSEFEEDKILYDFQSSGIDAEDIEFIKMSFQKLNARNTPWLGKIRWRDHPPTLSRDEPSTRKNQTRIHHSGCARSEGYYKMDRNEKIQNAITISLTDELDSNQSKIDLKQFLRESRRRFYPNHDEYFNSDLLKQNKLKMRGKNVKFARSKIHVWGLFAMEEIQPDELVIEYVGERIRPTVANIREKKDGTSSSYLFKIDMETIIDATHCGNIARFINHSCIPNCYAKIIPCEGEKRIVIYSKQYISKGDEITYDYKFPFEEDDKKIPCLCNASQCRGFLN</sequence>
<keyword evidence="19" id="KW-1185">Reference proteome</keyword>
<feature type="region of interest" description="Disordered" evidence="13">
    <location>
        <begin position="41"/>
        <end position="77"/>
    </location>
</feature>
<comment type="catalytic activity">
    <reaction evidence="11">
        <text>N(6),N(6)-dimethyl-L-lysyl(4)-[histone H3] + S-adenosyl-L-methionine = N(6),N(6),N(6)-trimethyl-L-lysyl(4)-[histone H3] + S-adenosyl-L-homocysteine + H(+)</text>
        <dbReference type="Rhea" id="RHEA:60272"/>
        <dbReference type="Rhea" id="RHEA-COMP:15537"/>
        <dbReference type="Rhea" id="RHEA-COMP:15540"/>
        <dbReference type="ChEBI" id="CHEBI:15378"/>
        <dbReference type="ChEBI" id="CHEBI:57856"/>
        <dbReference type="ChEBI" id="CHEBI:59789"/>
        <dbReference type="ChEBI" id="CHEBI:61961"/>
        <dbReference type="ChEBI" id="CHEBI:61976"/>
    </reaction>
</comment>
<feature type="compositionally biased region" description="Basic and acidic residues" evidence="13">
    <location>
        <begin position="856"/>
        <end position="868"/>
    </location>
</feature>
<feature type="compositionally biased region" description="Basic and acidic residues" evidence="13">
    <location>
        <begin position="729"/>
        <end position="741"/>
    </location>
</feature>
<reference evidence="17" key="2">
    <citation type="submission" date="2020-01" db="EMBL/GenBank/DDBJ databases">
        <authorList>
            <person name="Korhonen P.K.K."/>
            <person name="Guangxu M.G."/>
            <person name="Wang T.W."/>
            <person name="Stroehlein A.J.S."/>
            <person name="Young N.D."/>
            <person name="Ang C.-S.A."/>
            <person name="Fernando D.W.F."/>
            <person name="Lu H.L."/>
            <person name="Taylor S.T."/>
            <person name="Ehtesham M.E.M."/>
            <person name="Najaraj S.H.N."/>
            <person name="Harsha G.H.G."/>
            <person name="Madugundu A.M."/>
            <person name="Renuse S.R."/>
            <person name="Holt D.H."/>
            <person name="Pandey A.P."/>
            <person name="Papenfuss A.P."/>
            <person name="Gasser R.B.G."/>
            <person name="Fischer K.F."/>
        </authorList>
    </citation>
    <scope>NUCLEOTIDE SEQUENCE</scope>
    <source>
        <strain evidence="17">SSS_KF_BRIS2020</strain>
    </source>
</reference>
<dbReference type="Pfam" id="PF00856">
    <property type="entry name" value="SET"/>
    <property type="match status" value="1"/>
</dbReference>
<dbReference type="Gene3D" id="2.170.270.10">
    <property type="entry name" value="SET domain"/>
    <property type="match status" value="1"/>
</dbReference>
<evidence type="ECO:0000259" key="14">
    <source>
        <dbReference type="PROSITE" id="PS50102"/>
    </source>
</evidence>
<keyword evidence="4 17" id="KW-0808">Transferase</keyword>
<dbReference type="SMART" id="SM00317">
    <property type="entry name" value="SET"/>
    <property type="match status" value="1"/>
</dbReference>
<dbReference type="GO" id="GO:0003723">
    <property type="term" value="F:RNA binding"/>
    <property type="evidence" value="ECO:0007669"/>
    <property type="project" value="UniProtKB-UniRule"/>
</dbReference>
<dbReference type="PROSITE" id="PS50102">
    <property type="entry name" value="RRM"/>
    <property type="match status" value="1"/>
</dbReference>
<keyword evidence="3 17" id="KW-0489">Methyltransferase</keyword>
<feature type="domain" description="Post-SET" evidence="16">
    <location>
        <begin position="1262"/>
        <end position="1278"/>
    </location>
</feature>
<evidence type="ECO:0000256" key="4">
    <source>
        <dbReference type="ARBA" id="ARBA00022679"/>
    </source>
</evidence>
<dbReference type="PANTHER" id="PTHR45814">
    <property type="entry name" value="HISTONE-LYSINE N-METHYLTRANSFERASE SETD1"/>
    <property type="match status" value="1"/>
</dbReference>
<dbReference type="GO" id="GO:0048188">
    <property type="term" value="C:Set1C/COMPASS complex"/>
    <property type="evidence" value="ECO:0007669"/>
    <property type="project" value="TreeGrafter"/>
</dbReference>
<dbReference type="EnsemblMetazoa" id="SSS_1848s_mrna">
    <property type="protein sequence ID" value="KAF7488724.1"/>
    <property type="gene ID" value="SSS_1848"/>
</dbReference>
<feature type="compositionally biased region" description="Polar residues" evidence="13">
    <location>
        <begin position="830"/>
        <end position="849"/>
    </location>
</feature>
<feature type="region of interest" description="Disordered" evidence="13">
    <location>
        <begin position="668"/>
        <end position="891"/>
    </location>
</feature>
<dbReference type="InterPro" id="IPR044570">
    <property type="entry name" value="Set1-like"/>
</dbReference>
<evidence type="ECO:0000259" key="16">
    <source>
        <dbReference type="PROSITE" id="PS50868"/>
    </source>
</evidence>
<feature type="compositionally biased region" description="Low complexity" evidence="13">
    <location>
        <begin position="685"/>
        <end position="724"/>
    </location>
</feature>
<proteinExistence type="predicted"/>
<dbReference type="AlphaFoldDB" id="A0A834R0F2"/>
<dbReference type="PROSITE" id="PS50280">
    <property type="entry name" value="SET"/>
    <property type="match status" value="1"/>
</dbReference>
<evidence type="ECO:0000313" key="17">
    <source>
        <dbReference type="EMBL" id="KAF7488724.1"/>
    </source>
</evidence>
<dbReference type="Proteomes" id="UP000070412">
    <property type="component" value="Unassembled WGS sequence"/>
</dbReference>
<feature type="domain" description="SET" evidence="15">
    <location>
        <begin position="1140"/>
        <end position="1254"/>
    </location>
</feature>
<keyword evidence="6" id="KW-0156">Chromatin regulator</keyword>
<gene>
    <name evidence="17" type="ORF">SSS_1848</name>
</gene>
<feature type="domain" description="RRM" evidence="14">
    <location>
        <begin position="154"/>
        <end position="227"/>
    </location>
</feature>
<dbReference type="InterPro" id="IPR024657">
    <property type="entry name" value="COMPASS_Set1_N-SET"/>
</dbReference>
<evidence type="ECO:0000256" key="1">
    <source>
        <dbReference type="ARBA" id="ARBA00004123"/>
    </source>
</evidence>
<feature type="compositionally biased region" description="Polar residues" evidence="13">
    <location>
        <begin position="800"/>
        <end position="817"/>
    </location>
</feature>
<evidence type="ECO:0000256" key="5">
    <source>
        <dbReference type="ARBA" id="ARBA00022691"/>
    </source>
</evidence>
<dbReference type="EC" id="2.1.1.354" evidence="2"/>
<dbReference type="CDD" id="cd12304">
    <property type="entry name" value="RRM_Set1"/>
    <property type="match status" value="1"/>
</dbReference>
<evidence type="ECO:0000256" key="12">
    <source>
        <dbReference type="PROSITE-ProRule" id="PRU00176"/>
    </source>
</evidence>
<evidence type="ECO:0000256" key="13">
    <source>
        <dbReference type="SAM" id="MobiDB-lite"/>
    </source>
</evidence>
<evidence type="ECO:0000256" key="11">
    <source>
        <dbReference type="ARBA" id="ARBA00049129"/>
    </source>
</evidence>
<evidence type="ECO:0000313" key="18">
    <source>
        <dbReference type="EnsemblMetazoa" id="KAF7488724.1"/>
    </source>
</evidence>
<dbReference type="SUPFAM" id="SSF82199">
    <property type="entry name" value="SET domain"/>
    <property type="match status" value="1"/>
</dbReference>
<dbReference type="SMART" id="SM00508">
    <property type="entry name" value="PostSET"/>
    <property type="match status" value="1"/>
</dbReference>